<dbReference type="Gene3D" id="3.40.1480.10">
    <property type="entry name" value="MOFRL domain"/>
    <property type="match status" value="1"/>
</dbReference>
<feature type="domain" description="MOFRL-associated" evidence="2">
    <location>
        <begin position="6"/>
        <end position="232"/>
    </location>
</feature>
<dbReference type="PANTHER" id="PTHR12227">
    <property type="entry name" value="GLYCERATE KINASE"/>
    <property type="match status" value="1"/>
</dbReference>
<dbReference type="Pfam" id="PF05161">
    <property type="entry name" value="MOFRL"/>
    <property type="match status" value="1"/>
</dbReference>
<evidence type="ECO:0000313" key="4">
    <source>
        <dbReference type="Proteomes" id="UP000322876"/>
    </source>
</evidence>
<dbReference type="Pfam" id="PF13660">
    <property type="entry name" value="DUF4147"/>
    <property type="match status" value="1"/>
</dbReference>
<evidence type="ECO:0000259" key="2">
    <source>
        <dbReference type="Pfam" id="PF13660"/>
    </source>
</evidence>
<gene>
    <name evidence="3" type="ORF">FHQ18_05655</name>
</gene>
<sequence>MREILLNAISDTINFVRPDNLITNYVDLQGDILQIGEEKFEVGDRKIHVLGSGKGSIFMAKALEKLLKDRIAGGVIVSNFYEKLDRLKVVVGSHPYPDIKSVNATKEMLDYLENTAESDLVIYLLSGGTSALLELPEDGIDIEEISLITKKLMDLGLNIKELNSIRKKLSKVKGGKLLKYIKCEVVTLVLSDVVGDELGFIGSAPLYPTVDDVKKVVEKYNLYELLDDKLLKLILKEDNILDKKVKHFVIGSNKIALNFLSDKLEKEGFAVIKLTSNYQGDAETIGQMFAGIYKNIVEDGFPLKRPVAVVAGGESTVNVSGNGLGGRNQHMVLSFLHAISSFDKHTIFASVGTDGIDGPTDAAGALIDFSVWQKVIESGIDVENYLTKCDSYHFFDKVGGLIKTGPTGTNVCDLTVLVVK</sequence>
<keyword evidence="4" id="KW-1185">Reference proteome</keyword>
<reference evidence="3 4" key="1">
    <citation type="submission" date="2019-06" db="EMBL/GenBank/DDBJ databases">
        <title>Genomic insights into carbon and energy metabolism of Deferribacter autotrophicus revealed new metabolic traits in the phylum Deferribacteres.</title>
        <authorList>
            <person name="Slobodkin A.I."/>
            <person name="Slobodkina G.B."/>
            <person name="Allioux M."/>
            <person name="Alain K."/>
            <person name="Jebbar M."/>
            <person name="Shadrin V."/>
            <person name="Kublanov I.V."/>
            <person name="Toshchakov S.V."/>
            <person name="Bonch-Osmolovskaya E.A."/>
        </authorList>
    </citation>
    <scope>NUCLEOTIDE SEQUENCE [LARGE SCALE GENOMIC DNA]</scope>
    <source>
        <strain evidence="3 4">SL50</strain>
    </source>
</reference>
<dbReference type="InterPro" id="IPR038614">
    <property type="entry name" value="GK_N_sf"/>
</dbReference>
<dbReference type="GO" id="GO:0008887">
    <property type="term" value="F:glycerate kinase activity"/>
    <property type="evidence" value="ECO:0007669"/>
    <property type="project" value="InterPro"/>
</dbReference>
<dbReference type="Proteomes" id="UP000322876">
    <property type="component" value="Unassembled WGS sequence"/>
</dbReference>
<dbReference type="InterPro" id="IPR007835">
    <property type="entry name" value="MOFRL"/>
</dbReference>
<protein>
    <submittedName>
        <fullName evidence="3">DUF4147 domain-containing protein</fullName>
    </submittedName>
</protein>
<comment type="caution">
    <text evidence="3">The sequence shown here is derived from an EMBL/GenBank/DDBJ whole genome shotgun (WGS) entry which is preliminary data.</text>
</comment>
<dbReference type="InterPro" id="IPR039760">
    <property type="entry name" value="MOFRL_protein"/>
</dbReference>
<evidence type="ECO:0000313" key="3">
    <source>
        <dbReference type="EMBL" id="KAA0258641.1"/>
    </source>
</evidence>
<organism evidence="3 4">
    <name type="scientific">Deferribacter autotrophicus</name>
    <dbReference type="NCBI Taxonomy" id="500465"/>
    <lineage>
        <taxon>Bacteria</taxon>
        <taxon>Pseudomonadati</taxon>
        <taxon>Deferribacterota</taxon>
        <taxon>Deferribacteres</taxon>
        <taxon>Deferribacterales</taxon>
        <taxon>Deferribacteraceae</taxon>
        <taxon>Deferribacter</taxon>
    </lineage>
</organism>
<accession>A0A5A8F4U1</accession>
<dbReference type="PANTHER" id="PTHR12227:SF0">
    <property type="entry name" value="GLYCERATE KINASE"/>
    <property type="match status" value="1"/>
</dbReference>
<proteinExistence type="predicted"/>
<dbReference type="EMBL" id="VFJB01000004">
    <property type="protein sequence ID" value="KAA0258641.1"/>
    <property type="molecule type" value="Genomic_DNA"/>
</dbReference>
<dbReference type="InterPro" id="IPR025286">
    <property type="entry name" value="MOFRL_assoc_dom"/>
</dbReference>
<evidence type="ECO:0000259" key="1">
    <source>
        <dbReference type="Pfam" id="PF05161"/>
    </source>
</evidence>
<dbReference type="FunFam" id="3.40.1480.10:FF:000002">
    <property type="entry name" value="Glycerate kinase"/>
    <property type="match status" value="1"/>
</dbReference>
<dbReference type="SUPFAM" id="SSF82544">
    <property type="entry name" value="GckA/TtuD-like"/>
    <property type="match status" value="1"/>
</dbReference>
<dbReference type="GO" id="GO:0005737">
    <property type="term" value="C:cytoplasm"/>
    <property type="evidence" value="ECO:0007669"/>
    <property type="project" value="TreeGrafter"/>
</dbReference>
<dbReference type="RefSeq" id="WP_149266193.1">
    <property type="nucleotide sequence ID" value="NZ_VFJB01000004.1"/>
</dbReference>
<dbReference type="Gene3D" id="3.40.50.10180">
    <property type="entry name" value="Glycerate kinase, MOFRL-like N-terminal domain"/>
    <property type="match status" value="1"/>
</dbReference>
<dbReference type="OrthoDB" id="9766552at2"/>
<name>A0A5A8F4U1_9BACT</name>
<dbReference type="AlphaFoldDB" id="A0A5A8F4U1"/>
<dbReference type="InterPro" id="IPR037035">
    <property type="entry name" value="GK-like_C_sf"/>
</dbReference>
<feature type="domain" description="MOFRL" evidence="1">
    <location>
        <begin position="308"/>
        <end position="413"/>
    </location>
</feature>